<dbReference type="RefSeq" id="WP_009729741.1">
    <property type="nucleotide sequence ID" value="NZ_NCUK01000012.1"/>
</dbReference>
<gene>
    <name evidence="1" type="ORF">B7717_03145</name>
</gene>
<organism evidence="1 2">
    <name type="scientific">Streptococcus oralis subsp. oralis</name>
    <dbReference type="NCBI Taxonomy" id="1891914"/>
    <lineage>
        <taxon>Bacteria</taxon>
        <taxon>Bacillati</taxon>
        <taxon>Bacillota</taxon>
        <taxon>Bacilli</taxon>
        <taxon>Lactobacillales</taxon>
        <taxon>Streptococcaceae</taxon>
        <taxon>Streptococcus</taxon>
    </lineage>
</organism>
<accession>A0A1X1HRJ4</accession>
<name>A0A1X1HRJ4_STROR</name>
<sequence length="60" mass="6833">MKQHQTKVSRLTRDVMILDLMNTMGWTKSRAIAAIEELEQTHLVYFPEAGGLRLQVVGGY</sequence>
<comment type="caution">
    <text evidence="1">The sequence shown here is derived from an EMBL/GenBank/DDBJ whole genome shotgun (WGS) entry which is preliminary data.</text>
</comment>
<evidence type="ECO:0000313" key="2">
    <source>
        <dbReference type="Proteomes" id="UP000193121"/>
    </source>
</evidence>
<dbReference type="EMBL" id="NCUO01000010">
    <property type="protein sequence ID" value="ORO62108.1"/>
    <property type="molecule type" value="Genomic_DNA"/>
</dbReference>
<dbReference type="AlphaFoldDB" id="A0A1X1HRJ4"/>
<proteinExistence type="predicted"/>
<dbReference type="Proteomes" id="UP000193121">
    <property type="component" value="Unassembled WGS sequence"/>
</dbReference>
<protein>
    <submittedName>
        <fullName evidence="1">Uncharacterized protein</fullName>
    </submittedName>
</protein>
<reference evidence="1 2" key="1">
    <citation type="journal article" date="2016" name="Eur. J. Clin. Microbiol. Infect. Dis.">
        <title>Whole genome sequencing as a tool for phylogenetic analysis of clinical strains of Mitis group streptococci.</title>
        <authorList>
            <person name="Rasmussen L.H."/>
            <person name="Dargis R."/>
            <person name="Hojholt K."/>
            <person name="Christensen J.J."/>
            <person name="Skovgaard O."/>
            <person name="Justesen U.S."/>
            <person name="Rosenvinge F.S."/>
            <person name="Moser C."/>
            <person name="Lukjancenko O."/>
            <person name="Rasmussen S."/>
            <person name="Nielsen X.C."/>
        </authorList>
    </citation>
    <scope>NUCLEOTIDE SEQUENCE [LARGE SCALE GENOMIC DNA]</scope>
    <source>
        <strain evidence="1 2">OD_336064_07</strain>
    </source>
</reference>
<evidence type="ECO:0000313" key="1">
    <source>
        <dbReference type="EMBL" id="ORO62108.1"/>
    </source>
</evidence>